<dbReference type="EMBL" id="CP015904">
    <property type="protein sequence ID" value="ARE12986.1"/>
    <property type="molecule type" value="Genomic_DNA"/>
</dbReference>
<protein>
    <submittedName>
        <fullName evidence="2">Transcriptional regulator/sugar kinase</fullName>
    </submittedName>
</protein>
<gene>
    <name evidence="2" type="ORF">LLUC11_0651</name>
</gene>
<dbReference type="RefSeq" id="WP_058205896.1">
    <property type="nucleotide sequence ID" value="NZ_CAKMAO010000001.1"/>
</dbReference>
<organism evidence="2 3">
    <name type="scientific">Lactococcus lactis subsp. lactis</name>
    <name type="common">Streptococcus lactis</name>
    <dbReference type="NCBI Taxonomy" id="1360"/>
    <lineage>
        <taxon>Bacteria</taxon>
        <taxon>Bacillati</taxon>
        <taxon>Bacillota</taxon>
        <taxon>Bacilli</taxon>
        <taxon>Lactobacillales</taxon>
        <taxon>Streptococcaceae</taxon>
        <taxon>Lactococcus</taxon>
    </lineage>
</organism>
<dbReference type="PANTHER" id="PTHR18964:SF170">
    <property type="entry name" value="SUGAR KINASE"/>
    <property type="match status" value="1"/>
</dbReference>
<sequence length="301" mass="32917">MDYFSIDIGGTFIKYGVVDHSGVLISSNKVKTPSTLDEFIKVIFQLISPVKDKVKGIGISVPGKVDTSTGIIYFGGSLNYLHKCPLKKIIEEKFEIRCELSNDGKAAALAELWLGNLKGVKNGAAIVLGTGVGGGLIINGELFQGSNYQAGELSFMIPSLKFLNDNDMLGMSHSSVNFIKKATEILNISNETDGISVFKYIKKKQNVEVNQLFDSYCEKIAILIINLQAILDISTVVIGGGISQEPILLDNIVIQYNNIRKKSEIIDMSLDLIDIKSCKFLSDSNLLGAVYQLLLVIEQEK</sequence>
<dbReference type="PANTHER" id="PTHR18964">
    <property type="entry name" value="ROK (REPRESSOR, ORF, KINASE) FAMILY"/>
    <property type="match status" value="1"/>
</dbReference>
<dbReference type="Proteomes" id="UP000192067">
    <property type="component" value="Chromosome"/>
</dbReference>
<comment type="similarity">
    <text evidence="1">Belongs to the ROK (NagC/XylR) family.</text>
</comment>
<evidence type="ECO:0000313" key="2">
    <source>
        <dbReference type="EMBL" id="ARE12986.1"/>
    </source>
</evidence>
<reference evidence="2 3" key="1">
    <citation type="journal article" date="2017" name="BMC Genomics">
        <title>Comparative and functional genomics of the Lactococcus lactis taxon; insights into evolution and niche adaptation.</title>
        <authorList>
            <person name="Kelleher P."/>
            <person name="Bottacini F."/>
            <person name="Mahony J."/>
            <person name="Kilcawley K.N."/>
            <person name="van Sinderen D."/>
        </authorList>
    </citation>
    <scope>NUCLEOTIDE SEQUENCE [LARGE SCALE GENOMIC DNA]</scope>
    <source>
        <strain evidence="2 3">UC11</strain>
    </source>
</reference>
<evidence type="ECO:0000256" key="1">
    <source>
        <dbReference type="ARBA" id="ARBA00006479"/>
    </source>
</evidence>
<dbReference type="CDD" id="cd24152">
    <property type="entry name" value="ASKHA_NBD_ROK-like"/>
    <property type="match status" value="1"/>
</dbReference>
<dbReference type="InterPro" id="IPR043129">
    <property type="entry name" value="ATPase_NBD"/>
</dbReference>
<dbReference type="AlphaFoldDB" id="A0AAC9R2G8"/>
<evidence type="ECO:0000313" key="3">
    <source>
        <dbReference type="Proteomes" id="UP000192067"/>
    </source>
</evidence>
<dbReference type="Gene3D" id="3.30.420.40">
    <property type="match status" value="2"/>
</dbReference>
<accession>A0AAC9R2G8</accession>
<keyword evidence="2" id="KW-0808">Transferase</keyword>
<dbReference type="GO" id="GO:0016301">
    <property type="term" value="F:kinase activity"/>
    <property type="evidence" value="ECO:0007669"/>
    <property type="project" value="UniProtKB-KW"/>
</dbReference>
<proteinExistence type="inferred from homology"/>
<name>A0AAC9R2G8_LACLL</name>
<dbReference type="Pfam" id="PF00480">
    <property type="entry name" value="ROK"/>
    <property type="match status" value="1"/>
</dbReference>
<dbReference type="InterPro" id="IPR000600">
    <property type="entry name" value="ROK"/>
</dbReference>
<dbReference type="SUPFAM" id="SSF53067">
    <property type="entry name" value="Actin-like ATPase domain"/>
    <property type="match status" value="1"/>
</dbReference>
<keyword evidence="2" id="KW-0418">Kinase</keyword>